<keyword evidence="2" id="KW-1185">Reference proteome</keyword>
<proteinExistence type="predicted"/>
<protein>
    <submittedName>
        <fullName evidence="1">Uncharacterized protein</fullName>
    </submittedName>
</protein>
<accession>A0ACB7X024</accession>
<name>A0ACB7X024_9ERIC</name>
<dbReference type="EMBL" id="CM037152">
    <property type="protein sequence ID" value="KAH7834047.1"/>
    <property type="molecule type" value="Genomic_DNA"/>
</dbReference>
<dbReference type="Proteomes" id="UP000828048">
    <property type="component" value="Chromosome 2"/>
</dbReference>
<reference evidence="1 2" key="1">
    <citation type="journal article" date="2021" name="Hortic Res">
        <title>High-quality reference genome and annotation aids understanding of berry development for evergreen blueberry (Vaccinium darrowii).</title>
        <authorList>
            <person name="Yu J."/>
            <person name="Hulse-Kemp A.M."/>
            <person name="Babiker E."/>
            <person name="Staton M."/>
        </authorList>
    </citation>
    <scope>NUCLEOTIDE SEQUENCE [LARGE SCALE GENOMIC DNA]</scope>
    <source>
        <strain evidence="2">cv. NJ 8807/NJ 8810</strain>
        <tissue evidence="1">Young leaf</tissue>
    </source>
</reference>
<evidence type="ECO:0000313" key="1">
    <source>
        <dbReference type="EMBL" id="KAH7834047.1"/>
    </source>
</evidence>
<evidence type="ECO:0000313" key="2">
    <source>
        <dbReference type="Proteomes" id="UP000828048"/>
    </source>
</evidence>
<comment type="caution">
    <text evidence="1">The sequence shown here is derived from an EMBL/GenBank/DDBJ whole genome shotgun (WGS) entry which is preliminary data.</text>
</comment>
<gene>
    <name evidence="1" type="ORF">Vadar_012193</name>
</gene>
<organism evidence="1 2">
    <name type="scientific">Vaccinium darrowii</name>
    <dbReference type="NCBI Taxonomy" id="229202"/>
    <lineage>
        <taxon>Eukaryota</taxon>
        <taxon>Viridiplantae</taxon>
        <taxon>Streptophyta</taxon>
        <taxon>Embryophyta</taxon>
        <taxon>Tracheophyta</taxon>
        <taxon>Spermatophyta</taxon>
        <taxon>Magnoliopsida</taxon>
        <taxon>eudicotyledons</taxon>
        <taxon>Gunneridae</taxon>
        <taxon>Pentapetalae</taxon>
        <taxon>asterids</taxon>
        <taxon>Ericales</taxon>
        <taxon>Ericaceae</taxon>
        <taxon>Vaccinioideae</taxon>
        <taxon>Vaccinieae</taxon>
        <taxon>Vaccinium</taxon>
    </lineage>
</organism>
<sequence length="199" mass="22389">MWFASGLLRARPLVPEPVGWWHGVAGRGFGLVEFACGLANSNHYFLWIIRPDLVTGDSAMLPLKFVTSTKKKGFIARWCPQEEVLNHPSVGGFLTHNRWNSTLESLSAGVPMICWPFLGDQQTNCKYVCNEWEVGMEIDKNVKREEIEKIVLELMGGDKGKKMKKKATEWKELAKKATDPNGSSSLNLERLVNVLLSKN</sequence>